<evidence type="ECO:0000313" key="2">
    <source>
        <dbReference type="Proteomes" id="UP001057402"/>
    </source>
</evidence>
<protein>
    <submittedName>
        <fullName evidence="1">Uncharacterized protein</fullName>
    </submittedName>
</protein>
<gene>
    <name evidence="1" type="ORF">MLD38_027063</name>
</gene>
<evidence type="ECO:0000313" key="1">
    <source>
        <dbReference type="EMBL" id="KAI4342435.1"/>
    </source>
</evidence>
<dbReference type="Proteomes" id="UP001057402">
    <property type="component" value="Chromosome 7"/>
</dbReference>
<sequence length="371" mass="40244">MDSGVPMRKVAVIGSGIAGAVCASSLARSGFSVTIFESARGPGGRMSQRRESADGKELLFDHGAPFFTVRETATLSGLLQEWERKGLIAEWKGKFGSFDCHTRQFLCRDQEVPDKKYVGVPGMNSICKALCDEAGVESRFGVGIAQMDWLEKDDSWSLIGIDGQGLGNFDGMVASDKNLVSSRVTAVTGRTPPLDLNFCSHLANKVKEIPVNPCFAVMLAFSEPLSSIPFVGLNFVNSKVLNWAHCENSKPGRSTSSERWVLHSSKEYAESIIDQFGLRKPSPELLARVAEDLLRELADAGLDLPKPFFVKAHRWGSAFPVAGMAPEEKCLWDSNRKLAICGDFCVSPNVEGAITSGMVAASKITSILSRM</sequence>
<organism evidence="1 2">
    <name type="scientific">Melastoma candidum</name>
    <dbReference type="NCBI Taxonomy" id="119954"/>
    <lineage>
        <taxon>Eukaryota</taxon>
        <taxon>Viridiplantae</taxon>
        <taxon>Streptophyta</taxon>
        <taxon>Embryophyta</taxon>
        <taxon>Tracheophyta</taxon>
        <taxon>Spermatophyta</taxon>
        <taxon>Magnoliopsida</taxon>
        <taxon>eudicotyledons</taxon>
        <taxon>Gunneridae</taxon>
        <taxon>Pentapetalae</taxon>
        <taxon>rosids</taxon>
        <taxon>malvids</taxon>
        <taxon>Myrtales</taxon>
        <taxon>Melastomataceae</taxon>
        <taxon>Melastomatoideae</taxon>
        <taxon>Melastomateae</taxon>
        <taxon>Melastoma</taxon>
    </lineage>
</organism>
<comment type="caution">
    <text evidence="1">The sequence shown here is derived from an EMBL/GenBank/DDBJ whole genome shotgun (WGS) entry which is preliminary data.</text>
</comment>
<keyword evidence="2" id="KW-1185">Reference proteome</keyword>
<reference evidence="2" key="1">
    <citation type="journal article" date="2023" name="Front. Plant Sci.">
        <title>Chromosomal-level genome assembly of Melastoma candidum provides insights into trichome evolution.</title>
        <authorList>
            <person name="Zhong Y."/>
            <person name="Wu W."/>
            <person name="Sun C."/>
            <person name="Zou P."/>
            <person name="Liu Y."/>
            <person name="Dai S."/>
            <person name="Zhou R."/>
        </authorList>
    </citation>
    <scope>NUCLEOTIDE SEQUENCE [LARGE SCALE GENOMIC DNA]</scope>
</reference>
<accession>A0ACB9P1H0</accession>
<name>A0ACB9P1H0_9MYRT</name>
<dbReference type="EMBL" id="CM042886">
    <property type="protein sequence ID" value="KAI4342435.1"/>
    <property type="molecule type" value="Genomic_DNA"/>
</dbReference>
<proteinExistence type="predicted"/>